<feature type="domain" description="J" evidence="4">
    <location>
        <begin position="421"/>
        <end position="486"/>
    </location>
</feature>
<evidence type="ECO:0000259" key="4">
    <source>
        <dbReference type="PROSITE" id="PS50076"/>
    </source>
</evidence>
<protein>
    <recommendedName>
        <fullName evidence="4">J domain-containing protein</fullName>
    </recommendedName>
</protein>
<dbReference type="InterPro" id="IPR036869">
    <property type="entry name" value="J_dom_sf"/>
</dbReference>
<dbReference type="Pfam" id="PF13174">
    <property type="entry name" value="TPR_6"/>
    <property type="match status" value="1"/>
</dbReference>
<dbReference type="PROSITE" id="PS50005">
    <property type="entry name" value="TPR"/>
    <property type="match status" value="3"/>
</dbReference>
<proteinExistence type="predicted"/>
<dbReference type="EMBL" id="JALLPJ020000614">
    <property type="protein sequence ID" value="KAL3787333.1"/>
    <property type="molecule type" value="Genomic_DNA"/>
</dbReference>
<evidence type="ECO:0000256" key="1">
    <source>
        <dbReference type="ARBA" id="ARBA00022737"/>
    </source>
</evidence>
<comment type="caution">
    <text evidence="5">The sequence shown here is derived from an EMBL/GenBank/DDBJ whole genome shotgun (WGS) entry which is preliminary data.</text>
</comment>
<dbReference type="PANTHER" id="PTHR45188">
    <property type="entry name" value="DNAJ PROTEIN P58IPK HOMOLOG"/>
    <property type="match status" value="1"/>
</dbReference>
<evidence type="ECO:0000313" key="5">
    <source>
        <dbReference type="EMBL" id="KAL3787333.1"/>
    </source>
</evidence>
<dbReference type="SMART" id="SM00028">
    <property type="entry name" value="TPR"/>
    <property type="match status" value="5"/>
</dbReference>
<dbReference type="PRINTS" id="PR00625">
    <property type="entry name" value="JDOMAIN"/>
</dbReference>
<feature type="repeat" description="TPR" evidence="3">
    <location>
        <begin position="365"/>
        <end position="398"/>
    </location>
</feature>
<dbReference type="AlphaFoldDB" id="A0ABD3PH33"/>
<evidence type="ECO:0000256" key="3">
    <source>
        <dbReference type="PROSITE-ProRule" id="PRU00339"/>
    </source>
</evidence>
<dbReference type="CDD" id="cd06257">
    <property type="entry name" value="DnaJ"/>
    <property type="match status" value="1"/>
</dbReference>
<keyword evidence="6" id="KW-1185">Reference proteome</keyword>
<dbReference type="PANTHER" id="PTHR45188:SF2">
    <property type="entry name" value="DNAJ HOMOLOG SUBFAMILY C MEMBER 7"/>
    <property type="match status" value="1"/>
</dbReference>
<dbReference type="InterPro" id="IPR001623">
    <property type="entry name" value="DnaJ_domain"/>
</dbReference>
<dbReference type="Pfam" id="PF13181">
    <property type="entry name" value="TPR_8"/>
    <property type="match status" value="1"/>
</dbReference>
<evidence type="ECO:0000256" key="2">
    <source>
        <dbReference type="ARBA" id="ARBA00022803"/>
    </source>
</evidence>
<evidence type="ECO:0000313" key="6">
    <source>
        <dbReference type="Proteomes" id="UP001530400"/>
    </source>
</evidence>
<dbReference type="SUPFAM" id="SSF48452">
    <property type="entry name" value="TPR-like"/>
    <property type="match status" value="2"/>
</dbReference>
<feature type="repeat" description="TPR" evidence="3">
    <location>
        <begin position="56"/>
        <end position="89"/>
    </location>
</feature>
<accession>A0ABD3PH33</accession>
<keyword evidence="2 3" id="KW-0802">TPR repeat</keyword>
<dbReference type="Proteomes" id="UP001530400">
    <property type="component" value="Unassembled WGS sequence"/>
</dbReference>
<keyword evidence="1" id="KW-0677">Repeat</keyword>
<feature type="repeat" description="TPR" evidence="3">
    <location>
        <begin position="248"/>
        <end position="281"/>
    </location>
</feature>
<dbReference type="PROSITE" id="PS50293">
    <property type="entry name" value="TPR_REGION"/>
    <property type="match status" value="1"/>
</dbReference>
<reference evidence="5 6" key="1">
    <citation type="submission" date="2024-10" db="EMBL/GenBank/DDBJ databases">
        <title>Updated reference genomes for cyclostephanoid diatoms.</title>
        <authorList>
            <person name="Roberts W.R."/>
            <person name="Alverson A.J."/>
        </authorList>
    </citation>
    <scope>NUCLEOTIDE SEQUENCE [LARGE SCALE GENOMIC DNA]</scope>
    <source>
        <strain evidence="5 6">AJA010-31</strain>
    </source>
</reference>
<organism evidence="5 6">
    <name type="scientific">Cyclotella atomus</name>
    <dbReference type="NCBI Taxonomy" id="382360"/>
    <lineage>
        <taxon>Eukaryota</taxon>
        <taxon>Sar</taxon>
        <taxon>Stramenopiles</taxon>
        <taxon>Ochrophyta</taxon>
        <taxon>Bacillariophyta</taxon>
        <taxon>Coscinodiscophyceae</taxon>
        <taxon>Thalassiosirophycidae</taxon>
        <taxon>Stephanodiscales</taxon>
        <taxon>Stephanodiscaceae</taxon>
        <taxon>Cyclotella</taxon>
    </lineage>
</organism>
<dbReference type="Gene3D" id="1.10.287.110">
    <property type="entry name" value="DnaJ domain"/>
    <property type="match status" value="1"/>
</dbReference>
<dbReference type="SUPFAM" id="SSF46565">
    <property type="entry name" value="Chaperone J-domain"/>
    <property type="match status" value="1"/>
</dbReference>
<gene>
    <name evidence="5" type="ORF">ACHAWO_006259</name>
</gene>
<dbReference type="InterPro" id="IPR019734">
    <property type="entry name" value="TPR_rpt"/>
</dbReference>
<dbReference type="Gene3D" id="1.25.40.10">
    <property type="entry name" value="Tetratricopeptide repeat domain"/>
    <property type="match status" value="1"/>
</dbReference>
<dbReference type="PROSITE" id="PS00636">
    <property type="entry name" value="DNAJ_1"/>
    <property type="match status" value="1"/>
</dbReference>
<dbReference type="Pfam" id="PF00226">
    <property type="entry name" value="DnaJ"/>
    <property type="match status" value="1"/>
</dbReference>
<dbReference type="InterPro" id="IPR011990">
    <property type="entry name" value="TPR-like_helical_dom_sf"/>
</dbReference>
<dbReference type="Pfam" id="PF13176">
    <property type="entry name" value="TPR_7"/>
    <property type="match status" value="1"/>
</dbReference>
<dbReference type="SMART" id="SM00271">
    <property type="entry name" value="DnaJ"/>
    <property type="match status" value="1"/>
</dbReference>
<sequence length="530" mass="60356">MSIIQRILRHLTTLAVICLSPFHLFQGHTPSAKQISLFISLLVLSTPTADAADLSPGKLRSLGESALMERDYATATSYYRQAIELEPSNAVNWYKLFNCHKRQRLLADALDDITNAVLVEMQSEKTKSGDTKKLMEYREQKAKLLVGLGRCEEAIQEYKLLDVSETRVKDTEKAMGCAQYINMANASISREDWQSATNELKEALNFLSSPSDAPDLLFLLARSQFHIQDYYGAISDTGKLLKAYPQHLEAYALRGDSYWRLNEVEMAGKHFREGLKLDPEHDGCKAGHRQMKKVTKKDKKGDEHFAKGNYKQAIDAWWEAMNDDLSHLHFVRPTLLKVVKAHIKLGEYDKAVEEANKHVENEESVEGLHALGEALIAGEKFDEAIRTYQRAMEIAPDGEKRQCQQKVEEAQVALKQSKEKNYYKILGVQRNADLKQIKKEYKKLALQWHPDKNEDKEKAEKMFQDISEAYEVLSDKEMRAKYDRGEPVFENQGHGGGGHHFHPNHFFHHGGGGGQHFRHGGGQRMHFNFG</sequence>
<dbReference type="PROSITE" id="PS50076">
    <property type="entry name" value="DNAJ_2"/>
    <property type="match status" value="1"/>
</dbReference>
<dbReference type="InterPro" id="IPR018253">
    <property type="entry name" value="DnaJ_domain_CS"/>
</dbReference>
<name>A0ABD3PH33_9STRA</name>